<reference evidence="2" key="1">
    <citation type="journal article" date="2016" name="FEMS Microbiol. Lett.">
        <title>Aeromonas salmonicida subsp. salmonicida strains isolated from Chinese freshwater fish contain a novel genomic island and possible regional-specific mobile genetic elements profiles.</title>
        <authorList>
            <person name="Long M."/>
            <person name="Nielsen T.K."/>
            <person name="Leisner J.J."/>
            <person name="Hansen L.H."/>
            <person name="Shen Z.X."/>
            <person name="Zhang Q.Q."/>
            <person name="Li A."/>
        </authorList>
    </citation>
    <scope>NUCLEOTIDE SEQUENCE</scope>
    <source>
        <strain evidence="2">BG</strain>
    </source>
</reference>
<sequence>MIRCHLARMMGEHKMRIADVARETGLSRATLTLLYKETAQKVDLDAIEKLCLLFGCRIGDLLELQTQMSKELPDGI</sequence>
<dbReference type="InterPro" id="IPR001387">
    <property type="entry name" value="Cro/C1-type_HTH"/>
</dbReference>
<feature type="domain" description="HTH cro/C1-type" evidence="1">
    <location>
        <begin position="6"/>
        <end position="61"/>
    </location>
</feature>
<evidence type="ECO:0000259" key="1">
    <source>
        <dbReference type="PROSITE" id="PS50943"/>
    </source>
</evidence>
<dbReference type="InterPro" id="IPR010982">
    <property type="entry name" value="Lambda_DNA-bd_dom_sf"/>
</dbReference>
<dbReference type="Gene3D" id="1.10.260.40">
    <property type="entry name" value="lambda repressor-like DNA-binding domains"/>
    <property type="match status" value="1"/>
</dbReference>
<dbReference type="PROSITE" id="PS50943">
    <property type="entry name" value="HTH_CROC1"/>
    <property type="match status" value="1"/>
</dbReference>
<dbReference type="AlphaFoldDB" id="A0A1B2LQQ8"/>
<organism evidence="2">
    <name type="scientific">Aeromonas salmonicida</name>
    <dbReference type="NCBI Taxonomy" id="645"/>
    <lineage>
        <taxon>Bacteria</taxon>
        <taxon>Pseudomonadati</taxon>
        <taxon>Pseudomonadota</taxon>
        <taxon>Gammaproteobacteria</taxon>
        <taxon>Aeromonadales</taxon>
        <taxon>Aeromonadaceae</taxon>
        <taxon>Aeromonas</taxon>
    </lineage>
</organism>
<protein>
    <submittedName>
        <fullName evidence="2">Transcriptional regulator</fullName>
    </submittedName>
</protein>
<dbReference type="EMBL" id="KX231277">
    <property type="protein sequence ID" value="AOA33910.1"/>
    <property type="molecule type" value="Genomic_DNA"/>
</dbReference>
<dbReference type="RefSeq" id="WP_047234955.1">
    <property type="nucleotide sequence ID" value="NZ_CP110648.1"/>
</dbReference>
<proteinExistence type="predicted"/>
<dbReference type="SMART" id="SM00530">
    <property type="entry name" value="HTH_XRE"/>
    <property type="match status" value="1"/>
</dbReference>
<accession>A0A1B2LQQ8</accession>
<dbReference type="Pfam" id="PF13443">
    <property type="entry name" value="HTH_26"/>
    <property type="match status" value="1"/>
</dbReference>
<evidence type="ECO:0000313" key="2">
    <source>
        <dbReference type="EMBL" id="AOA33910.1"/>
    </source>
</evidence>
<dbReference type="SUPFAM" id="SSF47413">
    <property type="entry name" value="lambda repressor-like DNA-binding domains"/>
    <property type="match status" value="1"/>
</dbReference>
<dbReference type="GO" id="GO:0003677">
    <property type="term" value="F:DNA binding"/>
    <property type="evidence" value="ECO:0007669"/>
    <property type="project" value="InterPro"/>
</dbReference>
<name>A0A1B2LQQ8_AERSA</name>